<proteinExistence type="predicted"/>
<name>A0AAU9S6K3_THLAR</name>
<dbReference type="EMBL" id="OU466860">
    <property type="protein sequence ID" value="CAH2060861.1"/>
    <property type="molecule type" value="Genomic_DNA"/>
</dbReference>
<feature type="non-terminal residue" evidence="2">
    <location>
        <position position="1"/>
    </location>
</feature>
<accession>A0AAU9S6K3</accession>
<dbReference type="EMBL" id="OU466860">
    <property type="protein sequence ID" value="CAH2060805.1"/>
    <property type="molecule type" value="Genomic_DNA"/>
</dbReference>
<protein>
    <submittedName>
        <fullName evidence="2">Uncharacterized protein</fullName>
    </submittedName>
</protein>
<dbReference type="InterPro" id="IPR036691">
    <property type="entry name" value="Endo/exonu/phosph_ase_sf"/>
</dbReference>
<dbReference type="AlphaFoldDB" id="A0AAU9S6K3"/>
<evidence type="ECO:0000313" key="2">
    <source>
        <dbReference type="EMBL" id="CAH2060861.1"/>
    </source>
</evidence>
<keyword evidence="3" id="KW-1185">Reference proteome</keyword>
<gene>
    <name evidence="1" type="ORF">TAV2_LOCUS13954</name>
    <name evidence="2" type="ORF">TAV2_LOCUS13957</name>
</gene>
<evidence type="ECO:0000313" key="3">
    <source>
        <dbReference type="Proteomes" id="UP000836841"/>
    </source>
</evidence>
<evidence type="ECO:0000313" key="1">
    <source>
        <dbReference type="EMBL" id="CAH2060805.1"/>
    </source>
</evidence>
<organism evidence="2 3">
    <name type="scientific">Thlaspi arvense</name>
    <name type="common">Field penny-cress</name>
    <dbReference type="NCBI Taxonomy" id="13288"/>
    <lineage>
        <taxon>Eukaryota</taxon>
        <taxon>Viridiplantae</taxon>
        <taxon>Streptophyta</taxon>
        <taxon>Embryophyta</taxon>
        <taxon>Tracheophyta</taxon>
        <taxon>Spermatophyta</taxon>
        <taxon>Magnoliopsida</taxon>
        <taxon>eudicotyledons</taxon>
        <taxon>Gunneridae</taxon>
        <taxon>Pentapetalae</taxon>
        <taxon>rosids</taxon>
        <taxon>malvids</taxon>
        <taxon>Brassicales</taxon>
        <taxon>Brassicaceae</taxon>
        <taxon>Thlaspideae</taxon>
        <taxon>Thlaspi</taxon>
    </lineage>
</organism>
<dbReference type="Proteomes" id="UP000836841">
    <property type="component" value="Chromosome 4"/>
</dbReference>
<dbReference type="SUPFAM" id="SSF56219">
    <property type="entry name" value="DNase I-like"/>
    <property type="match status" value="1"/>
</dbReference>
<reference evidence="2 3" key="1">
    <citation type="submission" date="2022-03" db="EMBL/GenBank/DDBJ databases">
        <authorList>
            <person name="Nunn A."/>
            <person name="Chopra R."/>
            <person name="Nunn A."/>
            <person name="Contreras Garrido A."/>
        </authorList>
    </citation>
    <scope>NUCLEOTIDE SEQUENCE [LARGE SCALE GENOMIC DNA]</scope>
</reference>
<sequence length="354" mass="41267">SDEVHLRFLQPPSLYHTDMYITDGAITFCLTYVYGNPNKQCRISQWQRMINHMEAGLYRSKPREILIRLGIPGEVNIFCALFRAMLNISGLHEIKTYGGRFTWLGQRHHHTVKSKIDRVVATSDWKDLYPKAYLDKILIISLCCYLLKIINGRVKSFSDMTIVGPIIQKFSLPWLIPGTQPVKIFPWKNSPQSSRNVEQICNLQHLLQQAYNSNPLDYNYIGNLKSKLLHEYRLEEEYLHTKSRIQWLQAGDRKTRYFHAQTQHRRSHNRITTITDIHGHLLHSTSHNSKLCQLLDPTDIPFILQIRPSLTNCEDSVSWIYTKDGPYSVKSGYNLLRANHIAAPDQDYQLHNRV</sequence>